<reference evidence="5" key="2">
    <citation type="journal article" date="2020" name="Int. Dairy J.">
        <title>Lactic acid bacterial diversity in Brie cheese focusing on salt concentration and pH of isolation medium and characterisation of halophilic and alkaliphilic lactic acid bacterial isolates.</title>
        <authorList>
            <person name="Unno R."/>
            <person name="Matsutani M."/>
            <person name="Suzuki T."/>
            <person name="Kodama K."/>
            <person name="Matsushita H."/>
            <person name="Yamasato K."/>
            <person name="Koizumi Y."/>
            <person name="Ishikawa M."/>
        </authorList>
    </citation>
    <scope>NUCLEOTIDE SEQUENCE</scope>
    <source>
        <strain evidence="5">7C1</strain>
        <strain evidence="4">8C4</strain>
    </source>
</reference>
<sequence>MIAFLFEKNGFERIEAFYDADNPASGKVMQKAGMVYEGTLRQRLVNNRGIVDEVCYATLKKDYLSQKAEKQIYQFLKKMSIPYELLQHKPVYTVSEIDFDVSGSKVKNLFLKGKKNYFLIVLPENKRAPLKMIAQEVEERHLSFASEKKLSQFLHSVNGAVSPLGLLFDTGKNVQLIIDRQIDPKEKIGFHPNRNDKTLMFNFVDFLTFLKKINHSPKYIDT</sequence>
<dbReference type="InterPro" id="IPR040285">
    <property type="entry name" value="ProX/PRXD1"/>
</dbReference>
<dbReference type="Gene3D" id="3.40.630.30">
    <property type="match status" value="1"/>
</dbReference>
<evidence type="ECO:0000313" key="6">
    <source>
        <dbReference type="Proteomes" id="UP000886597"/>
    </source>
</evidence>
<dbReference type="SUPFAM" id="SSF55729">
    <property type="entry name" value="Acyl-CoA N-acyltransferases (Nat)"/>
    <property type="match status" value="1"/>
</dbReference>
<name>A0AAN4UAQ3_9ENTE</name>
<feature type="domain" description="YbaK/aminoacyl-tRNA synthetase-associated" evidence="3">
    <location>
        <begin position="103"/>
        <end position="206"/>
    </location>
</feature>
<dbReference type="GO" id="GO:0002161">
    <property type="term" value="F:aminoacyl-tRNA deacylase activity"/>
    <property type="evidence" value="ECO:0007669"/>
    <property type="project" value="InterPro"/>
</dbReference>
<dbReference type="SUPFAM" id="SSF55826">
    <property type="entry name" value="YbaK/ProRS associated domain"/>
    <property type="match status" value="1"/>
</dbReference>
<evidence type="ECO:0000313" key="4">
    <source>
        <dbReference type="EMBL" id="GEQ48208.1"/>
    </source>
</evidence>
<comment type="caution">
    <text evidence="5">The sequence shown here is derived from an EMBL/GenBank/DDBJ whole genome shotgun (WGS) entry which is preliminary data.</text>
</comment>
<dbReference type="EMBL" id="BKBO01000001">
    <property type="protein sequence ID" value="GEQ48208.1"/>
    <property type="molecule type" value="Genomic_DNA"/>
</dbReference>
<dbReference type="Gene3D" id="3.90.960.10">
    <property type="entry name" value="YbaK/aminoacyl-tRNA synthetase-associated domain"/>
    <property type="match status" value="1"/>
</dbReference>
<dbReference type="Proteomes" id="UP000886597">
    <property type="component" value="Unassembled WGS sequence"/>
</dbReference>
<comment type="similarity">
    <text evidence="1">Belongs to the PRORSD1 family.</text>
</comment>
<evidence type="ECO:0000313" key="5">
    <source>
        <dbReference type="EMBL" id="GEQ53216.1"/>
    </source>
</evidence>
<organism evidence="5 6">
    <name type="scientific">Tetragenococcus koreensis</name>
    <dbReference type="NCBI Taxonomy" id="290335"/>
    <lineage>
        <taxon>Bacteria</taxon>
        <taxon>Bacillati</taxon>
        <taxon>Bacillota</taxon>
        <taxon>Bacilli</taxon>
        <taxon>Lactobacillales</taxon>
        <taxon>Enterococcaceae</taxon>
        <taxon>Tetragenococcus</taxon>
    </lineage>
</organism>
<gene>
    <name evidence="4" type="ORF">TK11N_00600</name>
    <name evidence="5" type="ORF">TK2N_00600</name>
</gene>
<evidence type="ECO:0000256" key="1">
    <source>
        <dbReference type="ARBA" id="ARBA00010201"/>
    </source>
</evidence>
<dbReference type="EMBL" id="BKBQ01000001">
    <property type="protein sequence ID" value="GEQ53216.1"/>
    <property type="molecule type" value="Genomic_DNA"/>
</dbReference>
<reference evidence="5" key="1">
    <citation type="submission" date="2019-08" db="EMBL/GenBank/DDBJ databases">
        <authorList>
            <person name="Ishikawa M."/>
            <person name="Suzuki T."/>
            <person name="Matsutani M."/>
        </authorList>
    </citation>
    <scope>NUCLEOTIDE SEQUENCE</scope>
    <source>
        <strain evidence="5">7C1</strain>
        <strain evidence="4">8C4</strain>
    </source>
</reference>
<evidence type="ECO:0000256" key="2">
    <source>
        <dbReference type="ARBA" id="ARBA00022917"/>
    </source>
</evidence>
<proteinExistence type="inferred from homology"/>
<dbReference type="InterPro" id="IPR036754">
    <property type="entry name" value="YbaK/aa-tRNA-synt-asso_dom_sf"/>
</dbReference>
<dbReference type="PANTHER" id="PTHR31423">
    <property type="entry name" value="YBAK DOMAIN-CONTAINING PROTEIN"/>
    <property type="match status" value="1"/>
</dbReference>
<keyword evidence="7" id="KW-1185">Reference proteome</keyword>
<dbReference type="Proteomes" id="UP000886607">
    <property type="component" value="Unassembled WGS sequence"/>
</dbReference>
<dbReference type="AlphaFoldDB" id="A0AAN4UAQ3"/>
<dbReference type="InterPro" id="IPR016181">
    <property type="entry name" value="Acyl_CoA_acyltransferase"/>
</dbReference>
<accession>A0AAN4UAQ3</accession>
<protein>
    <recommendedName>
        <fullName evidence="3">YbaK/aminoacyl-tRNA synthetase-associated domain-containing protein</fullName>
    </recommendedName>
</protein>
<dbReference type="PANTHER" id="PTHR31423:SF3">
    <property type="entry name" value="PROLYL-TRNA SYNTHETASE ASSOCIATED DOMAIN-CONTAINING PROTEIN 1-RELATED"/>
    <property type="match status" value="1"/>
</dbReference>
<dbReference type="Pfam" id="PF04073">
    <property type="entry name" value="tRNA_edit"/>
    <property type="match status" value="1"/>
</dbReference>
<evidence type="ECO:0000259" key="3">
    <source>
        <dbReference type="Pfam" id="PF04073"/>
    </source>
</evidence>
<evidence type="ECO:0000313" key="7">
    <source>
        <dbReference type="Proteomes" id="UP000886607"/>
    </source>
</evidence>
<keyword evidence="2" id="KW-0648">Protein biosynthesis</keyword>
<dbReference type="GO" id="GO:0006412">
    <property type="term" value="P:translation"/>
    <property type="evidence" value="ECO:0007669"/>
    <property type="project" value="UniProtKB-KW"/>
</dbReference>
<dbReference type="InterPro" id="IPR007214">
    <property type="entry name" value="YbaK/aa-tRNA-synth-assoc-dom"/>
</dbReference>